<evidence type="ECO:0000313" key="2">
    <source>
        <dbReference type="EMBL" id="GJU05355.1"/>
    </source>
</evidence>
<keyword evidence="2" id="KW-0548">Nucleotidyltransferase</keyword>
<dbReference type="Pfam" id="PF08284">
    <property type="entry name" value="RVP_2"/>
    <property type="match status" value="1"/>
</dbReference>
<dbReference type="CDD" id="cd01647">
    <property type="entry name" value="RT_LTR"/>
    <property type="match status" value="1"/>
</dbReference>
<proteinExistence type="predicted"/>
<dbReference type="Gene3D" id="2.40.70.10">
    <property type="entry name" value="Acid Proteases"/>
    <property type="match status" value="1"/>
</dbReference>
<evidence type="ECO:0000259" key="1">
    <source>
        <dbReference type="Pfam" id="PF00078"/>
    </source>
</evidence>
<gene>
    <name evidence="2" type="ORF">Tco_1121785</name>
</gene>
<dbReference type="GO" id="GO:0003964">
    <property type="term" value="F:RNA-directed DNA polymerase activity"/>
    <property type="evidence" value="ECO:0007669"/>
    <property type="project" value="UniProtKB-KW"/>
</dbReference>
<name>A0ABQ5IYQ1_9ASTR</name>
<accession>A0ABQ5IYQ1</accession>
<dbReference type="Pfam" id="PF00078">
    <property type="entry name" value="RVT_1"/>
    <property type="match status" value="1"/>
</dbReference>
<protein>
    <submittedName>
        <fullName evidence="2">Reverse transcriptase domain-containing protein</fullName>
    </submittedName>
</protein>
<dbReference type="Proteomes" id="UP001151760">
    <property type="component" value="Unassembled WGS sequence"/>
</dbReference>
<keyword evidence="3" id="KW-1185">Reference proteome</keyword>
<reference evidence="2" key="1">
    <citation type="journal article" date="2022" name="Int. J. Mol. Sci.">
        <title>Draft Genome of Tanacetum Coccineum: Genomic Comparison of Closely Related Tanacetum-Family Plants.</title>
        <authorList>
            <person name="Yamashiro T."/>
            <person name="Shiraishi A."/>
            <person name="Nakayama K."/>
            <person name="Satake H."/>
        </authorList>
    </citation>
    <scope>NUCLEOTIDE SEQUENCE</scope>
</reference>
<comment type="caution">
    <text evidence="2">The sequence shown here is derived from an EMBL/GenBank/DDBJ whole genome shotgun (WGS) entry which is preliminary data.</text>
</comment>
<dbReference type="PANTHER" id="PTHR24559">
    <property type="entry name" value="TRANSPOSON TY3-I GAG-POL POLYPROTEIN"/>
    <property type="match status" value="1"/>
</dbReference>
<sequence length="537" mass="61872">MKETPYELLKDDQKKQLGKNSEVKMTLYNALPRKEYERVFMCKPPKKFNAIVTSLKSLDQDYSSKNHVRKFLRALPLKWRAKVMEIEKDKDLATLPLDDLIDNLKVYEMILEIMASFARVIDSGMAIDLVMVPIDSEEAMKMVLETKEVKAQDKGESDNEDSDEPQNDATCLMAIDFKEVQPKPSISNNELDIIDLQKENEELLRNRRLFTSYKAYDGGHVVFGINLKGKVIGGVSFTKVYCTISKNDKTLAKGHRRNGLYTCKLGDNSKQQICLASVVDNSMLWYTRLGHANMRKSSYGIRALANLLPLEMSDFDIILGMDWLTGHRATIDCHTKRVIFGDLKNPKFIYHGSQPVEFTIELIPGAQPISKALHRMAPVEKELKDQLQELLKRGFIRPSIRVKEKDVSKTAFRTRYGHSEFLMMPFGLTNALAIFMDLLNRIFHEYLDRFVIVFIDDILVYSRTREEHEDHLPDGITMDLAKVEAITKWPRPTIVTEVRSFLGLAGYYRRFMEGFSLLSLPLTKLMRKGEKFVWNEE</sequence>
<organism evidence="2 3">
    <name type="scientific">Tanacetum coccineum</name>
    <dbReference type="NCBI Taxonomy" id="301880"/>
    <lineage>
        <taxon>Eukaryota</taxon>
        <taxon>Viridiplantae</taxon>
        <taxon>Streptophyta</taxon>
        <taxon>Embryophyta</taxon>
        <taxon>Tracheophyta</taxon>
        <taxon>Spermatophyta</taxon>
        <taxon>Magnoliopsida</taxon>
        <taxon>eudicotyledons</taxon>
        <taxon>Gunneridae</taxon>
        <taxon>Pentapetalae</taxon>
        <taxon>asterids</taxon>
        <taxon>campanulids</taxon>
        <taxon>Asterales</taxon>
        <taxon>Asteraceae</taxon>
        <taxon>Asteroideae</taxon>
        <taxon>Anthemideae</taxon>
        <taxon>Anthemidinae</taxon>
        <taxon>Tanacetum</taxon>
    </lineage>
</organism>
<dbReference type="InterPro" id="IPR000477">
    <property type="entry name" value="RT_dom"/>
</dbReference>
<dbReference type="InterPro" id="IPR043502">
    <property type="entry name" value="DNA/RNA_pol_sf"/>
</dbReference>
<reference evidence="2" key="2">
    <citation type="submission" date="2022-01" db="EMBL/GenBank/DDBJ databases">
        <authorList>
            <person name="Yamashiro T."/>
            <person name="Shiraishi A."/>
            <person name="Satake H."/>
            <person name="Nakayama K."/>
        </authorList>
    </citation>
    <scope>NUCLEOTIDE SEQUENCE</scope>
</reference>
<dbReference type="SUPFAM" id="SSF56672">
    <property type="entry name" value="DNA/RNA polymerases"/>
    <property type="match status" value="1"/>
</dbReference>
<dbReference type="EMBL" id="BQNB010021340">
    <property type="protein sequence ID" value="GJU05355.1"/>
    <property type="molecule type" value="Genomic_DNA"/>
</dbReference>
<dbReference type="InterPro" id="IPR043128">
    <property type="entry name" value="Rev_trsase/Diguanyl_cyclase"/>
</dbReference>
<keyword evidence="2" id="KW-0808">Transferase</keyword>
<evidence type="ECO:0000313" key="3">
    <source>
        <dbReference type="Proteomes" id="UP001151760"/>
    </source>
</evidence>
<keyword evidence="2" id="KW-0695">RNA-directed DNA polymerase</keyword>
<feature type="domain" description="Reverse transcriptase" evidence="1">
    <location>
        <begin position="399"/>
        <end position="473"/>
    </location>
</feature>
<dbReference type="InterPro" id="IPR053134">
    <property type="entry name" value="RNA-dir_DNA_polymerase"/>
</dbReference>
<dbReference type="InterPro" id="IPR021109">
    <property type="entry name" value="Peptidase_aspartic_dom_sf"/>
</dbReference>
<dbReference type="PANTHER" id="PTHR24559:SF427">
    <property type="entry name" value="RNA-DIRECTED DNA POLYMERASE"/>
    <property type="match status" value="1"/>
</dbReference>
<dbReference type="Gene3D" id="3.10.10.10">
    <property type="entry name" value="HIV Type 1 Reverse Transcriptase, subunit A, domain 1"/>
    <property type="match status" value="2"/>
</dbReference>
<dbReference type="Gene3D" id="3.30.70.270">
    <property type="match status" value="2"/>
</dbReference>